<keyword evidence="8" id="KW-1185">Reference proteome</keyword>
<dbReference type="Gene3D" id="2.40.110.10">
    <property type="entry name" value="Butyryl-CoA Dehydrogenase, subunit A, domain 2"/>
    <property type="match status" value="1"/>
</dbReference>
<feature type="domain" description="Acyl-CoA dehydrogenase/oxidase N-terminal" evidence="6">
    <location>
        <begin position="24"/>
        <end position="139"/>
    </location>
</feature>
<dbReference type="EMBL" id="JAGPUO010000017">
    <property type="protein sequence ID" value="KAG5657345.1"/>
    <property type="molecule type" value="Genomic_DNA"/>
</dbReference>
<dbReference type="InterPro" id="IPR013786">
    <property type="entry name" value="AcylCoA_DH/ox_N"/>
</dbReference>
<gene>
    <name evidence="7" type="ORF">KAF25_005909</name>
</gene>
<dbReference type="GO" id="GO:0033539">
    <property type="term" value="P:fatty acid beta-oxidation using acyl-CoA dehydrogenase"/>
    <property type="evidence" value="ECO:0007669"/>
    <property type="project" value="TreeGrafter"/>
</dbReference>
<dbReference type="CDD" id="cd00567">
    <property type="entry name" value="ACAD"/>
    <property type="match status" value="1"/>
</dbReference>
<evidence type="ECO:0000259" key="5">
    <source>
        <dbReference type="Pfam" id="PF00441"/>
    </source>
</evidence>
<comment type="cofactor">
    <cofactor evidence="1">
        <name>FAD</name>
        <dbReference type="ChEBI" id="CHEBI:57692"/>
    </cofactor>
</comment>
<dbReference type="GO" id="GO:0046359">
    <property type="term" value="P:butyrate catabolic process"/>
    <property type="evidence" value="ECO:0007669"/>
    <property type="project" value="TreeGrafter"/>
</dbReference>
<dbReference type="PANTHER" id="PTHR43884:SF12">
    <property type="entry name" value="ISOVALERYL-COA DEHYDROGENASE, MITOCHONDRIAL-RELATED"/>
    <property type="match status" value="1"/>
</dbReference>
<reference evidence="7" key="1">
    <citation type="submission" date="2021-04" db="EMBL/GenBank/DDBJ databases">
        <title>Draft genome of Fusarium avenaceum strain F156N33, isolated from an atmospheric sample in Virginia.</title>
        <authorList>
            <person name="Yang S."/>
            <person name="Vinatzer B.A."/>
            <person name="Coleman J."/>
        </authorList>
    </citation>
    <scope>NUCLEOTIDE SEQUENCE</scope>
    <source>
        <strain evidence="7">F156N33</strain>
    </source>
</reference>
<dbReference type="InterPro" id="IPR009075">
    <property type="entry name" value="AcylCo_DH/oxidase_C"/>
</dbReference>
<dbReference type="GO" id="GO:0050660">
    <property type="term" value="F:flavin adenine dinucleotide binding"/>
    <property type="evidence" value="ECO:0007669"/>
    <property type="project" value="InterPro"/>
</dbReference>
<feature type="domain" description="Acyl-CoA dehydrogenase/oxidase C-terminal" evidence="5">
    <location>
        <begin position="278"/>
        <end position="418"/>
    </location>
</feature>
<evidence type="ECO:0000259" key="6">
    <source>
        <dbReference type="Pfam" id="PF02771"/>
    </source>
</evidence>
<keyword evidence="3" id="KW-0285">Flavoprotein</keyword>
<evidence type="ECO:0000256" key="2">
    <source>
        <dbReference type="ARBA" id="ARBA00009347"/>
    </source>
</evidence>
<name>A0A9P7KQQ0_9HYPO</name>
<dbReference type="Pfam" id="PF00441">
    <property type="entry name" value="Acyl-CoA_dh_1"/>
    <property type="match status" value="1"/>
</dbReference>
<dbReference type="PANTHER" id="PTHR43884">
    <property type="entry name" value="ACYL-COA DEHYDROGENASE"/>
    <property type="match status" value="1"/>
</dbReference>
<dbReference type="Gene3D" id="1.20.140.10">
    <property type="entry name" value="Butyryl-CoA Dehydrogenase, subunit A, domain 3"/>
    <property type="match status" value="1"/>
</dbReference>
<dbReference type="GO" id="GO:0003995">
    <property type="term" value="F:acyl-CoA dehydrogenase activity"/>
    <property type="evidence" value="ECO:0007669"/>
    <property type="project" value="TreeGrafter"/>
</dbReference>
<evidence type="ECO:0000256" key="1">
    <source>
        <dbReference type="ARBA" id="ARBA00001974"/>
    </source>
</evidence>
<evidence type="ECO:0000256" key="4">
    <source>
        <dbReference type="ARBA" id="ARBA00022827"/>
    </source>
</evidence>
<dbReference type="SUPFAM" id="SSF47203">
    <property type="entry name" value="Acyl-CoA dehydrogenase C-terminal domain-like"/>
    <property type="match status" value="1"/>
</dbReference>
<evidence type="ECO:0000313" key="8">
    <source>
        <dbReference type="Proteomes" id="UP000782241"/>
    </source>
</evidence>
<organism evidence="7 8">
    <name type="scientific">Fusarium avenaceum</name>
    <dbReference type="NCBI Taxonomy" id="40199"/>
    <lineage>
        <taxon>Eukaryota</taxon>
        <taxon>Fungi</taxon>
        <taxon>Dikarya</taxon>
        <taxon>Ascomycota</taxon>
        <taxon>Pezizomycotina</taxon>
        <taxon>Sordariomycetes</taxon>
        <taxon>Hypocreomycetidae</taxon>
        <taxon>Hypocreales</taxon>
        <taxon>Nectriaceae</taxon>
        <taxon>Fusarium</taxon>
        <taxon>Fusarium tricinctum species complex</taxon>
    </lineage>
</organism>
<dbReference type="Proteomes" id="UP000782241">
    <property type="component" value="Unassembled WGS sequence"/>
</dbReference>
<dbReference type="InterPro" id="IPR036250">
    <property type="entry name" value="AcylCo_DH-like_C"/>
</dbReference>
<dbReference type="AlphaFoldDB" id="A0A9P7KQQ0"/>
<dbReference type="Gene3D" id="1.10.540.10">
    <property type="entry name" value="Acyl-CoA dehydrogenase/oxidase, N-terminal domain"/>
    <property type="match status" value="1"/>
</dbReference>
<evidence type="ECO:0008006" key="9">
    <source>
        <dbReference type="Google" id="ProtNLM"/>
    </source>
</evidence>
<evidence type="ECO:0000256" key="3">
    <source>
        <dbReference type="ARBA" id="ARBA00022630"/>
    </source>
</evidence>
<evidence type="ECO:0000313" key="7">
    <source>
        <dbReference type="EMBL" id="KAG5657345.1"/>
    </source>
</evidence>
<dbReference type="SUPFAM" id="SSF56645">
    <property type="entry name" value="Acyl-CoA dehydrogenase NM domain-like"/>
    <property type="match status" value="1"/>
</dbReference>
<keyword evidence="4" id="KW-0274">FAD</keyword>
<comment type="caution">
    <text evidence="7">The sequence shown here is derived from an EMBL/GenBank/DDBJ whole genome shotgun (WGS) entry which is preliminary data.</text>
</comment>
<sequence length="438" mass="47351">MQFFSVSLTSPPTITMIDFTLTSHQIGIKERAQKFSADVLRDAANVYNQHADQKSRFQATKPFYRSAVRDGLLKSLLPAPLGGSSEGFVDAVIAIEELFAVEPGVSLTLAATVLGLLPLILAGTPEQQGKYLEKFLSGEGEPLASLMHSEPEGTANWLQKESPGLQTTARPSGDGWIINGEKLWTSNSAGWDNKGADLACVVCRSITHESAEQDPETDPASSIVILLVTRETIAANNGDAYQVLGEPELMGHISTSGPHTRFADFYVPNENLLAPPTKGAGIIERAFGISAALVGAMATGIMRTAIKTALDFVKSDTRGGSKPIISHQSVADKLIDCKIRMETSRLLTWKAAHGLDSQSLDWHVQLETALQAKIYTSDVAVDCVLDAMKAVGMSSYSKKTRFPRLLEDVMCYSLFDGGNVGIRRRQLQLIMSSEAYST</sequence>
<dbReference type="InterPro" id="IPR037069">
    <property type="entry name" value="AcylCoA_DH/ox_N_sf"/>
</dbReference>
<dbReference type="InterPro" id="IPR009100">
    <property type="entry name" value="AcylCoA_DH/oxidase_NM_dom_sf"/>
</dbReference>
<dbReference type="Pfam" id="PF02771">
    <property type="entry name" value="Acyl-CoA_dh_N"/>
    <property type="match status" value="1"/>
</dbReference>
<comment type="similarity">
    <text evidence="2">Belongs to the acyl-CoA dehydrogenase family.</text>
</comment>
<accession>A0A9P7KQQ0</accession>
<protein>
    <recommendedName>
        <fullName evidence="9">Acyl-CoA dehydrogenase</fullName>
    </recommendedName>
</protein>
<dbReference type="InterPro" id="IPR046373">
    <property type="entry name" value="Acyl-CoA_Oxase/DH_mid-dom_sf"/>
</dbReference>
<proteinExistence type="inferred from homology"/>